<keyword evidence="10" id="KW-0732">Signal</keyword>
<feature type="binding site" description="axial binding residue" evidence="7">
    <location>
        <position position="451"/>
    </location>
    <ligand>
        <name>heme</name>
        <dbReference type="ChEBI" id="CHEBI:30413"/>
    </ligand>
    <ligandPart>
        <name>Fe</name>
        <dbReference type="ChEBI" id="CHEBI:18248"/>
    </ligandPart>
</feature>
<proteinExistence type="inferred from homology"/>
<dbReference type="GO" id="GO:0046872">
    <property type="term" value="F:metal ion binding"/>
    <property type="evidence" value="ECO:0007669"/>
    <property type="project" value="UniProtKB-KW"/>
</dbReference>
<keyword evidence="12" id="KW-1185">Reference proteome</keyword>
<dbReference type="InterPro" id="IPR002401">
    <property type="entry name" value="Cyt_P450_E_grp-I"/>
</dbReference>
<dbReference type="PRINTS" id="PR00385">
    <property type="entry name" value="P450"/>
</dbReference>
<keyword evidence="4 8" id="KW-0560">Oxidoreductase</keyword>
<sequence>MDAAALAVLAIILLICYLMKRATAGSAREPPAAGGGWPLIGHLHLFGNPGQPLHETLGALADKYGPIFSMRIGVHPAVVVSSSELAKECFTTLDAAVSSRPKFTAAKLLTYDYASFAFGAYGDFWREMHKIVVSELLSTRRLELLQGIRESEVQSALKAVHRAWAEKRGDLLVDMKQWFGDASLNVILRMVSGKRYCIGSVDDEEQVRRVRRVLRDFFQWLGFAVIGDAIPFLGWLDLGGEVKQMKKTAAEMDSIVSEWLEEHRQRRDWGETKTEKDFIDVLLSAVDGVDLAGYDADTVIKATCSTVIAAATDTTSATMTWALSLLLNNRHVLERVQEELDEHVGKERLVNESDISKLEYLQAVVKETMRLYPAAPLPGPREFTKDCTLGGYRIRAGTRFIFNAWKLQRDPGVWSNPLEFQPKRFFTTHKDVDVKGQHFELLPFGAGRRSCPGISFSIQMTLLALAAFLQAFDITTPNNAQVDMSATFGLIVIKATPLEVLVRPRLPYQLLSIDETKENLAN</sequence>
<keyword evidence="2 7" id="KW-0349">Heme</keyword>
<evidence type="ECO:0000256" key="1">
    <source>
        <dbReference type="ARBA" id="ARBA00010617"/>
    </source>
</evidence>
<evidence type="ECO:0000256" key="9">
    <source>
        <dbReference type="SAM" id="Phobius"/>
    </source>
</evidence>
<dbReference type="PANTHER" id="PTHR47947:SF39">
    <property type="entry name" value="CYTOCHROME P450"/>
    <property type="match status" value="1"/>
</dbReference>
<dbReference type="InterPro" id="IPR001128">
    <property type="entry name" value="Cyt_P450"/>
</dbReference>
<evidence type="ECO:0000313" key="12">
    <source>
        <dbReference type="Proteomes" id="UP001603857"/>
    </source>
</evidence>
<evidence type="ECO:0000256" key="2">
    <source>
        <dbReference type="ARBA" id="ARBA00022617"/>
    </source>
</evidence>
<comment type="caution">
    <text evidence="11">The sequence shown here is derived from an EMBL/GenBank/DDBJ whole genome shotgun (WGS) entry which is preliminary data.</text>
</comment>
<protein>
    <recommendedName>
        <fullName evidence="13">Cytochrome P450</fullName>
    </recommendedName>
</protein>
<dbReference type="Pfam" id="PF00067">
    <property type="entry name" value="p450"/>
    <property type="match status" value="1"/>
</dbReference>
<evidence type="ECO:0008006" key="13">
    <source>
        <dbReference type="Google" id="ProtNLM"/>
    </source>
</evidence>
<evidence type="ECO:0000256" key="10">
    <source>
        <dbReference type="SAM" id="SignalP"/>
    </source>
</evidence>
<evidence type="ECO:0000256" key="4">
    <source>
        <dbReference type="ARBA" id="ARBA00023002"/>
    </source>
</evidence>
<dbReference type="FunFam" id="1.10.630.10:FF:000026">
    <property type="entry name" value="Cytochrome P450 82C4"/>
    <property type="match status" value="1"/>
</dbReference>
<dbReference type="Proteomes" id="UP001603857">
    <property type="component" value="Unassembled WGS sequence"/>
</dbReference>
<keyword evidence="5 7" id="KW-0408">Iron</keyword>
<evidence type="ECO:0000256" key="6">
    <source>
        <dbReference type="ARBA" id="ARBA00023033"/>
    </source>
</evidence>
<dbReference type="InterPro" id="IPR036396">
    <property type="entry name" value="Cyt_P450_sf"/>
</dbReference>
<feature type="signal peptide" evidence="10">
    <location>
        <begin position="1"/>
        <end position="24"/>
    </location>
</feature>
<keyword evidence="9" id="KW-1133">Transmembrane helix</keyword>
<dbReference type="PRINTS" id="PR00463">
    <property type="entry name" value="EP450I"/>
</dbReference>
<feature type="chain" id="PRO_5044885703" description="Cytochrome P450" evidence="10">
    <location>
        <begin position="25"/>
        <end position="522"/>
    </location>
</feature>
<evidence type="ECO:0000256" key="3">
    <source>
        <dbReference type="ARBA" id="ARBA00022723"/>
    </source>
</evidence>
<dbReference type="Gene3D" id="1.10.630.10">
    <property type="entry name" value="Cytochrome P450"/>
    <property type="match status" value="1"/>
</dbReference>
<gene>
    <name evidence="11" type="ORF">Fmac_000364</name>
</gene>
<reference evidence="11 12" key="1">
    <citation type="submission" date="2024-08" db="EMBL/GenBank/DDBJ databases">
        <title>Insights into the chromosomal genome structure of Flemingia macrophylla.</title>
        <authorList>
            <person name="Ding Y."/>
            <person name="Zhao Y."/>
            <person name="Bi W."/>
            <person name="Wu M."/>
            <person name="Zhao G."/>
            <person name="Gong Y."/>
            <person name="Li W."/>
            <person name="Zhang P."/>
        </authorList>
    </citation>
    <scope>NUCLEOTIDE SEQUENCE [LARGE SCALE GENOMIC DNA]</scope>
    <source>
        <strain evidence="11">DYQJB</strain>
        <tissue evidence="11">Leaf</tissue>
    </source>
</reference>
<dbReference type="InterPro" id="IPR050651">
    <property type="entry name" value="Plant_Cytochrome_P450_Monoox"/>
</dbReference>
<comment type="cofactor">
    <cofactor evidence="7">
        <name>heme</name>
        <dbReference type="ChEBI" id="CHEBI:30413"/>
    </cofactor>
</comment>
<name>A0ABD1NE24_9FABA</name>
<comment type="similarity">
    <text evidence="1 8">Belongs to the cytochrome P450 family.</text>
</comment>
<dbReference type="EMBL" id="JBGMDY010000001">
    <property type="protein sequence ID" value="KAL2346364.1"/>
    <property type="molecule type" value="Genomic_DNA"/>
</dbReference>
<evidence type="ECO:0000256" key="5">
    <source>
        <dbReference type="ARBA" id="ARBA00023004"/>
    </source>
</evidence>
<dbReference type="InterPro" id="IPR017972">
    <property type="entry name" value="Cyt_P450_CS"/>
</dbReference>
<keyword evidence="9" id="KW-0812">Transmembrane</keyword>
<dbReference type="SUPFAM" id="SSF48264">
    <property type="entry name" value="Cytochrome P450"/>
    <property type="match status" value="1"/>
</dbReference>
<dbReference type="PANTHER" id="PTHR47947">
    <property type="entry name" value="CYTOCHROME P450 82C3-RELATED"/>
    <property type="match status" value="1"/>
</dbReference>
<keyword evidence="3 7" id="KW-0479">Metal-binding</keyword>
<evidence type="ECO:0000256" key="8">
    <source>
        <dbReference type="RuleBase" id="RU000461"/>
    </source>
</evidence>
<dbReference type="PROSITE" id="PS00086">
    <property type="entry name" value="CYTOCHROME_P450"/>
    <property type="match status" value="1"/>
</dbReference>
<feature type="transmembrane region" description="Helical" evidence="9">
    <location>
        <begin position="217"/>
        <end position="238"/>
    </location>
</feature>
<accession>A0ABD1NE24</accession>
<evidence type="ECO:0000313" key="11">
    <source>
        <dbReference type="EMBL" id="KAL2346364.1"/>
    </source>
</evidence>
<keyword evidence="9" id="KW-0472">Membrane</keyword>
<dbReference type="GO" id="GO:0004497">
    <property type="term" value="F:monooxygenase activity"/>
    <property type="evidence" value="ECO:0007669"/>
    <property type="project" value="UniProtKB-KW"/>
</dbReference>
<keyword evidence="6 8" id="KW-0503">Monooxygenase</keyword>
<organism evidence="11 12">
    <name type="scientific">Flemingia macrophylla</name>
    <dbReference type="NCBI Taxonomy" id="520843"/>
    <lineage>
        <taxon>Eukaryota</taxon>
        <taxon>Viridiplantae</taxon>
        <taxon>Streptophyta</taxon>
        <taxon>Embryophyta</taxon>
        <taxon>Tracheophyta</taxon>
        <taxon>Spermatophyta</taxon>
        <taxon>Magnoliopsida</taxon>
        <taxon>eudicotyledons</taxon>
        <taxon>Gunneridae</taxon>
        <taxon>Pentapetalae</taxon>
        <taxon>rosids</taxon>
        <taxon>fabids</taxon>
        <taxon>Fabales</taxon>
        <taxon>Fabaceae</taxon>
        <taxon>Papilionoideae</taxon>
        <taxon>50 kb inversion clade</taxon>
        <taxon>NPAAA clade</taxon>
        <taxon>indigoferoid/millettioid clade</taxon>
        <taxon>Phaseoleae</taxon>
        <taxon>Flemingia</taxon>
    </lineage>
</organism>
<dbReference type="AlphaFoldDB" id="A0ABD1NE24"/>
<evidence type="ECO:0000256" key="7">
    <source>
        <dbReference type="PIRSR" id="PIRSR602401-1"/>
    </source>
</evidence>